<keyword evidence="1" id="KW-0472">Membrane</keyword>
<dbReference type="AlphaFoldDB" id="A0A833P0C3"/>
<gene>
    <name evidence="3" type="ORF">FD145_296</name>
</gene>
<name>A0A833P0C3_UNCSA</name>
<evidence type="ECO:0000259" key="2">
    <source>
        <dbReference type="Pfam" id="PF11127"/>
    </source>
</evidence>
<reference evidence="3 4" key="1">
    <citation type="submission" date="2019-12" db="EMBL/GenBank/DDBJ databases">
        <authorList>
            <person name="Wolfe R."/>
            <person name="Danczak R."/>
            <person name="Wilkins M."/>
        </authorList>
    </citation>
    <scope>NUCLEOTIDE SEQUENCE [LARGE SCALE GENOMIC DNA]</scope>
    <source>
        <strain evidence="3">X2_MaxBin.013</strain>
    </source>
</reference>
<proteinExistence type="predicted"/>
<organism evidence="3 4">
    <name type="scientific">Candidatus Saganbacteria bacterium</name>
    <dbReference type="NCBI Taxonomy" id="2575572"/>
    <lineage>
        <taxon>Bacteria</taxon>
        <taxon>Bacillati</taxon>
        <taxon>Saganbacteria</taxon>
    </lineage>
</organism>
<accession>A0A833P0C3</accession>
<comment type="caution">
    <text evidence="3">The sequence shown here is derived from an EMBL/GenBank/DDBJ whole genome shotgun (WGS) entry which is preliminary data.</text>
</comment>
<feature type="transmembrane region" description="Helical" evidence="1">
    <location>
        <begin position="42"/>
        <end position="68"/>
    </location>
</feature>
<evidence type="ECO:0000313" key="3">
    <source>
        <dbReference type="EMBL" id="KAF0134915.1"/>
    </source>
</evidence>
<feature type="domain" description="Inner membrane protein YgaP-like transmembrane" evidence="2">
    <location>
        <begin position="11"/>
        <end position="74"/>
    </location>
</feature>
<keyword evidence="1" id="KW-1133">Transmembrane helix</keyword>
<protein>
    <recommendedName>
        <fullName evidence="2">Inner membrane protein YgaP-like transmembrane domain-containing protein</fullName>
    </recommendedName>
</protein>
<dbReference type="Proteomes" id="UP000488506">
    <property type="component" value="Unassembled WGS sequence"/>
</dbReference>
<dbReference type="EMBL" id="WPAF01000003">
    <property type="protein sequence ID" value="KAF0134915.1"/>
    <property type="molecule type" value="Genomic_DNA"/>
</dbReference>
<dbReference type="Pfam" id="PF11127">
    <property type="entry name" value="YgaP-like_TM"/>
    <property type="match status" value="1"/>
</dbReference>
<sequence>MKDEIKEIDIKQNEGVLDRAIRIIVGLVLVWLVFSFNDIPAFSWLILIIGLVLVVNGVSGVSFIYWLLKIKTTKK</sequence>
<feature type="transmembrane region" description="Helical" evidence="1">
    <location>
        <begin position="20"/>
        <end position="36"/>
    </location>
</feature>
<evidence type="ECO:0000256" key="1">
    <source>
        <dbReference type="SAM" id="Phobius"/>
    </source>
</evidence>
<dbReference type="InterPro" id="IPR021309">
    <property type="entry name" value="YgaP-like_TM"/>
</dbReference>
<keyword evidence="1" id="KW-0812">Transmembrane</keyword>
<evidence type="ECO:0000313" key="4">
    <source>
        <dbReference type="Proteomes" id="UP000488506"/>
    </source>
</evidence>